<dbReference type="GO" id="GO:0005576">
    <property type="term" value="C:extracellular region"/>
    <property type="evidence" value="ECO:0007669"/>
    <property type="project" value="TreeGrafter"/>
</dbReference>
<keyword evidence="2 3" id="KW-0326">Glycosidase</keyword>
<sequence>MNRVTAAHRASRLLVRIALRFAACLFVILACSHSALAQLSMLHTSGRSIVNANGNIVQLKGVNLGGFMVMEPWMCPADSGGLPDTYSIISELDNRFGVAEEQALIRDYQQSWITAADFANIKAAGFNAVRVPVWWGNFYPIANVSNSSWRSDAFTELDWVVNQAAAQGIYVIIDMHGVVGGQSTSDDTGQQNQNQYWTNGNDQGNTAFMWWQIANHYKGNPTVAGYDLINEPTGAPSNSAVISANASLYNSVRSIDPSHIIIIEGTWGNWDWSMLPNPSTEGWTNVVYEMHEYQWNASQAVVAQGSVNQVNDFNNHSSYNIPGYIGEWNDFQYSASTWQGSVSDYNNGGESWTFWAYKATSGLNPNGWGLYNPTFWATTPNISTSSEADIISDWQQWTTTNSFAFNSSLGFN</sequence>
<evidence type="ECO:0000259" key="5">
    <source>
        <dbReference type="Pfam" id="PF00150"/>
    </source>
</evidence>
<feature type="chain" id="PRO_5031257428" evidence="4">
    <location>
        <begin position="38"/>
        <end position="412"/>
    </location>
</feature>
<dbReference type="Proteomes" id="UP000584867">
    <property type="component" value="Unassembled WGS sequence"/>
</dbReference>
<comment type="caution">
    <text evidence="6">The sequence shown here is derived from an EMBL/GenBank/DDBJ whole genome shotgun (WGS) entry which is preliminary data.</text>
</comment>
<protein>
    <submittedName>
        <fullName evidence="6">Aryl-phospho-beta-D-glucosidase BglC (GH1 family)</fullName>
    </submittedName>
</protein>
<dbReference type="RefSeq" id="WP_184253693.1">
    <property type="nucleotide sequence ID" value="NZ_JACHIO010000004.1"/>
</dbReference>
<gene>
    <name evidence="6" type="ORF">HDF15_001248</name>
</gene>
<organism evidence="6 7">
    <name type="scientific">Granulicella mallensis</name>
    <dbReference type="NCBI Taxonomy" id="940614"/>
    <lineage>
        <taxon>Bacteria</taxon>
        <taxon>Pseudomonadati</taxon>
        <taxon>Acidobacteriota</taxon>
        <taxon>Terriglobia</taxon>
        <taxon>Terriglobales</taxon>
        <taxon>Acidobacteriaceae</taxon>
        <taxon>Granulicella</taxon>
    </lineage>
</organism>
<dbReference type="GO" id="GO:0009986">
    <property type="term" value="C:cell surface"/>
    <property type="evidence" value="ECO:0007669"/>
    <property type="project" value="TreeGrafter"/>
</dbReference>
<dbReference type="InterPro" id="IPR017853">
    <property type="entry name" value="GH"/>
</dbReference>
<dbReference type="EMBL" id="JACHIO010000004">
    <property type="protein sequence ID" value="MBB5062911.1"/>
    <property type="molecule type" value="Genomic_DNA"/>
</dbReference>
<evidence type="ECO:0000313" key="6">
    <source>
        <dbReference type="EMBL" id="MBB5062911.1"/>
    </source>
</evidence>
<dbReference type="Gene3D" id="3.20.20.80">
    <property type="entry name" value="Glycosidases"/>
    <property type="match status" value="1"/>
</dbReference>
<comment type="similarity">
    <text evidence="3">Belongs to the glycosyl hydrolase 5 (cellulase A) family.</text>
</comment>
<keyword evidence="1 3" id="KW-0378">Hydrolase</keyword>
<feature type="domain" description="Glycoside hydrolase family 5" evidence="5">
    <location>
        <begin position="108"/>
        <end position="359"/>
    </location>
</feature>
<proteinExistence type="inferred from homology"/>
<name>A0A7W8E8R9_9BACT</name>
<evidence type="ECO:0000256" key="1">
    <source>
        <dbReference type="ARBA" id="ARBA00022801"/>
    </source>
</evidence>
<dbReference type="GO" id="GO:0008422">
    <property type="term" value="F:beta-glucosidase activity"/>
    <property type="evidence" value="ECO:0007669"/>
    <property type="project" value="TreeGrafter"/>
</dbReference>
<accession>A0A7W8E8R9</accession>
<feature type="signal peptide" evidence="4">
    <location>
        <begin position="1"/>
        <end position="37"/>
    </location>
</feature>
<keyword evidence="4" id="KW-0732">Signal</keyword>
<dbReference type="SUPFAM" id="SSF51445">
    <property type="entry name" value="(Trans)glycosidases"/>
    <property type="match status" value="1"/>
</dbReference>
<evidence type="ECO:0000256" key="4">
    <source>
        <dbReference type="SAM" id="SignalP"/>
    </source>
</evidence>
<dbReference type="Pfam" id="PF00150">
    <property type="entry name" value="Cellulase"/>
    <property type="match status" value="1"/>
</dbReference>
<dbReference type="AlphaFoldDB" id="A0A7W8E8R9"/>
<evidence type="ECO:0000256" key="3">
    <source>
        <dbReference type="RuleBase" id="RU361153"/>
    </source>
</evidence>
<dbReference type="PANTHER" id="PTHR31297">
    <property type="entry name" value="GLUCAN ENDO-1,6-BETA-GLUCOSIDASE B"/>
    <property type="match status" value="1"/>
</dbReference>
<reference evidence="6 7" key="1">
    <citation type="submission" date="2020-08" db="EMBL/GenBank/DDBJ databases">
        <title>Genomic Encyclopedia of Type Strains, Phase IV (KMG-V): Genome sequencing to study the core and pangenomes of soil and plant-associated prokaryotes.</title>
        <authorList>
            <person name="Whitman W."/>
        </authorList>
    </citation>
    <scope>NUCLEOTIDE SEQUENCE [LARGE SCALE GENOMIC DNA]</scope>
    <source>
        <strain evidence="6 7">X5P3</strain>
    </source>
</reference>
<dbReference type="InterPro" id="IPR050386">
    <property type="entry name" value="Glycosyl_hydrolase_5"/>
</dbReference>
<dbReference type="InterPro" id="IPR001547">
    <property type="entry name" value="Glyco_hydro_5"/>
</dbReference>
<dbReference type="PANTHER" id="PTHR31297:SF42">
    <property type="entry name" value="GLYCOSIDE HYDROLASE FAMILY 5 DOMAIN-CONTAINING PROTEIN"/>
    <property type="match status" value="1"/>
</dbReference>
<evidence type="ECO:0000256" key="2">
    <source>
        <dbReference type="ARBA" id="ARBA00023295"/>
    </source>
</evidence>
<dbReference type="PROSITE" id="PS51257">
    <property type="entry name" value="PROKAR_LIPOPROTEIN"/>
    <property type="match status" value="1"/>
</dbReference>
<dbReference type="GO" id="GO:0009251">
    <property type="term" value="P:glucan catabolic process"/>
    <property type="evidence" value="ECO:0007669"/>
    <property type="project" value="TreeGrafter"/>
</dbReference>
<evidence type="ECO:0000313" key="7">
    <source>
        <dbReference type="Proteomes" id="UP000584867"/>
    </source>
</evidence>